<organism evidence="1 2">
    <name type="scientific">Chryseobacterium tagetis</name>
    <dbReference type="NCBI Taxonomy" id="2801334"/>
    <lineage>
        <taxon>Bacteria</taxon>
        <taxon>Pseudomonadati</taxon>
        <taxon>Bacteroidota</taxon>
        <taxon>Flavobacteriia</taxon>
        <taxon>Flavobacteriales</taxon>
        <taxon>Weeksellaceae</taxon>
        <taxon>Chryseobacterium group</taxon>
        <taxon>Chryseobacterium</taxon>
    </lineage>
</organism>
<keyword evidence="2" id="KW-1185">Reference proteome</keyword>
<proteinExistence type="predicted"/>
<evidence type="ECO:0000313" key="1">
    <source>
        <dbReference type="EMBL" id="MCA6065953.1"/>
    </source>
</evidence>
<dbReference type="Proteomes" id="UP000618240">
    <property type="component" value="Unassembled WGS sequence"/>
</dbReference>
<sequence>MGRLKFICRMIVKGKIEVPENRIHFHVKGMDGNEYTDIPFNYHDLEELCDDLKKYENIHQINTQTDPISKQTKECIETARELKLKSFLLESLAEYGDSYPIEDLITVIIDQEKIFHESLFSPVDQNDGYRYKDIYEYEYEEILYYGYEFAQLKYQKILDSNHQ</sequence>
<protein>
    <submittedName>
        <fullName evidence="1">Uncharacterized protein</fullName>
    </submittedName>
</protein>
<gene>
    <name evidence="1" type="ORF">JI747_002105</name>
</gene>
<evidence type="ECO:0000313" key="2">
    <source>
        <dbReference type="Proteomes" id="UP000618240"/>
    </source>
</evidence>
<comment type="caution">
    <text evidence="1">The sequence shown here is derived from an EMBL/GenBank/DDBJ whole genome shotgun (WGS) entry which is preliminary data.</text>
</comment>
<dbReference type="RefSeq" id="WP_225685940.1">
    <property type="nucleotide sequence ID" value="NZ_JAERSE020000001.1"/>
</dbReference>
<reference evidence="1 2" key="1">
    <citation type="submission" date="2021-09" db="EMBL/GenBank/DDBJ databases">
        <title>Genome sequencing and assembly of Chryseobacterium sp. RG1.</title>
        <authorList>
            <person name="Chhetri G."/>
        </authorList>
    </citation>
    <scope>NUCLEOTIDE SEQUENCE [LARGE SCALE GENOMIC DNA]</scope>
    <source>
        <strain evidence="1 2">RG1</strain>
    </source>
</reference>
<dbReference type="EMBL" id="JAERSE020000001">
    <property type="protein sequence ID" value="MCA6065953.1"/>
    <property type="molecule type" value="Genomic_DNA"/>
</dbReference>
<accession>A0ABS7ZW41</accession>
<name>A0ABS7ZW41_9FLAO</name>